<dbReference type="Pfam" id="PF06197">
    <property type="entry name" value="DUF998"/>
    <property type="match status" value="1"/>
</dbReference>
<feature type="transmembrane region" description="Helical" evidence="1">
    <location>
        <begin position="53"/>
        <end position="75"/>
    </location>
</feature>
<dbReference type="InterPro" id="IPR009339">
    <property type="entry name" value="DUF998"/>
</dbReference>
<keyword evidence="1" id="KW-0472">Membrane</keyword>
<feature type="transmembrane region" description="Helical" evidence="1">
    <location>
        <begin position="155"/>
        <end position="174"/>
    </location>
</feature>
<name>A0ABY6BEA7_9GAMM</name>
<keyword evidence="1" id="KW-1133">Transmembrane helix</keyword>
<dbReference type="RefSeq" id="WP_261695318.1">
    <property type="nucleotide sequence ID" value="NZ_CP104694.1"/>
</dbReference>
<organism evidence="2 3">
    <name type="scientific">Tahibacter amnicola</name>
    <dbReference type="NCBI Taxonomy" id="2976241"/>
    <lineage>
        <taxon>Bacteria</taxon>
        <taxon>Pseudomonadati</taxon>
        <taxon>Pseudomonadota</taxon>
        <taxon>Gammaproteobacteria</taxon>
        <taxon>Lysobacterales</taxon>
        <taxon>Rhodanobacteraceae</taxon>
        <taxon>Tahibacter</taxon>
    </lineage>
</organism>
<evidence type="ECO:0000313" key="2">
    <source>
        <dbReference type="EMBL" id="UXI68358.1"/>
    </source>
</evidence>
<reference evidence="2" key="1">
    <citation type="submission" date="2022-09" db="EMBL/GenBank/DDBJ databases">
        <title>Tahibacter sp. nov., isolated from a fresh water.</title>
        <authorList>
            <person name="Baek J.H."/>
            <person name="Lee J.K."/>
            <person name="Kim J.M."/>
            <person name="Jeon C.O."/>
        </authorList>
    </citation>
    <scope>NUCLEOTIDE SEQUENCE</scope>
    <source>
        <strain evidence="2">W38</strain>
    </source>
</reference>
<protein>
    <submittedName>
        <fullName evidence="2">DUF998 domain-containing protein</fullName>
    </submittedName>
</protein>
<accession>A0ABY6BEA7</accession>
<dbReference type="EMBL" id="CP104694">
    <property type="protein sequence ID" value="UXI68358.1"/>
    <property type="molecule type" value="Genomic_DNA"/>
</dbReference>
<feature type="transmembrane region" description="Helical" evidence="1">
    <location>
        <begin position="119"/>
        <end position="143"/>
    </location>
</feature>
<feature type="transmembrane region" description="Helical" evidence="1">
    <location>
        <begin position="180"/>
        <end position="198"/>
    </location>
</feature>
<keyword evidence="1" id="KW-0812">Transmembrane</keyword>
<gene>
    <name evidence="2" type="ORF">N4264_01520</name>
</gene>
<keyword evidence="3" id="KW-1185">Reference proteome</keyword>
<proteinExistence type="predicted"/>
<dbReference type="Proteomes" id="UP001064632">
    <property type="component" value="Chromosome"/>
</dbReference>
<feature type="transmembrane region" description="Helical" evidence="1">
    <location>
        <begin position="87"/>
        <end position="107"/>
    </location>
</feature>
<evidence type="ECO:0000313" key="3">
    <source>
        <dbReference type="Proteomes" id="UP001064632"/>
    </source>
</evidence>
<sequence length="215" mass="22977">MSHHERLQRGLCGALATAPLLFLLATLGAHLQRPDLVPWQAPMSAYLTGPGGAALRAAYCVMAFCIPLAGLLGLGDPRRRRHCALPVMLFGTAGLALLPVTFTALAVGDTAPGADLTRLIHGLAAQTTFLCLVAGIGVQTTLWGMERDRTHRPDIGIALAGLALATYVVMQLGAGLPRGLVQKTLVLAILLWLQWAAWQWRHRLEPLRSTAAETN</sequence>
<evidence type="ECO:0000256" key="1">
    <source>
        <dbReference type="SAM" id="Phobius"/>
    </source>
</evidence>